<reference evidence="1" key="1">
    <citation type="submission" date="2021-02" db="EMBL/GenBank/DDBJ databases">
        <authorList>
            <person name="Dougan E. K."/>
            <person name="Rhodes N."/>
            <person name="Thang M."/>
            <person name="Chan C."/>
        </authorList>
    </citation>
    <scope>NUCLEOTIDE SEQUENCE</scope>
</reference>
<evidence type="ECO:0000313" key="1">
    <source>
        <dbReference type="EMBL" id="CAE7435597.1"/>
    </source>
</evidence>
<name>A0A812RG45_9DINO</name>
<dbReference type="Proteomes" id="UP000604046">
    <property type="component" value="Unassembled WGS sequence"/>
</dbReference>
<keyword evidence="2" id="KW-1185">Reference proteome</keyword>
<gene>
    <name evidence="1" type="ORF">SNAT2548_LOCUS23661</name>
</gene>
<protein>
    <submittedName>
        <fullName evidence="1">Uncharacterized protein</fullName>
    </submittedName>
</protein>
<dbReference type="EMBL" id="CAJNDS010002329">
    <property type="protein sequence ID" value="CAE7435597.1"/>
    <property type="molecule type" value="Genomic_DNA"/>
</dbReference>
<accession>A0A812RG45</accession>
<sequence>MAGWLCKNCHKAKTYRRLTRLCADCDTRHGLRGFHNKKIVPARRVFGKTNLNKAMIAKKKPKRKSEHDTSTAVAAASGRALDLRTALEMEFPRLKSLCDLAECHGVLAQAHLIVRVVDKSGQTLPEATPTVVKALLYCALGLCAFFTDEDQTEIRKKLRDSFQALDMVAVRKAECVWHNLLGACKSGFLWK</sequence>
<dbReference type="AlphaFoldDB" id="A0A812RG45"/>
<organism evidence="1 2">
    <name type="scientific">Symbiodinium natans</name>
    <dbReference type="NCBI Taxonomy" id="878477"/>
    <lineage>
        <taxon>Eukaryota</taxon>
        <taxon>Sar</taxon>
        <taxon>Alveolata</taxon>
        <taxon>Dinophyceae</taxon>
        <taxon>Suessiales</taxon>
        <taxon>Symbiodiniaceae</taxon>
        <taxon>Symbiodinium</taxon>
    </lineage>
</organism>
<evidence type="ECO:0000313" key="2">
    <source>
        <dbReference type="Proteomes" id="UP000604046"/>
    </source>
</evidence>
<comment type="caution">
    <text evidence="1">The sequence shown here is derived from an EMBL/GenBank/DDBJ whole genome shotgun (WGS) entry which is preliminary data.</text>
</comment>
<proteinExistence type="predicted"/>